<proteinExistence type="predicted"/>
<gene>
    <name evidence="3" type="ORF">AFUS01_LOCUS13825</name>
</gene>
<feature type="transmembrane region" description="Helical" evidence="2">
    <location>
        <begin position="154"/>
        <end position="177"/>
    </location>
</feature>
<evidence type="ECO:0000313" key="4">
    <source>
        <dbReference type="Proteomes" id="UP000708208"/>
    </source>
</evidence>
<feature type="transmembrane region" description="Helical" evidence="2">
    <location>
        <begin position="80"/>
        <end position="102"/>
    </location>
</feature>
<sequence>MPKVMEPFLPEGDSCNDRTIGLRTSSTIIRRESKLACNAWGSRMTRKLLKLQLICIVALIWIGIAIYGCDFPIKVFLNQILISLYFAIIYTFGLTVGYYALYTLSVVGIRVASLLQLITITASCLFGYLCFQSLAEHADKDRNPLTRLWAANMYSAVILLNGLIMATALGITYQGFASTCKMPRRKRRGLESQGPKNAVSPVETELEVV</sequence>
<dbReference type="AlphaFoldDB" id="A0A8J2JUX9"/>
<dbReference type="Proteomes" id="UP000708208">
    <property type="component" value="Unassembled WGS sequence"/>
</dbReference>
<keyword evidence="2" id="KW-0812">Transmembrane</keyword>
<comment type="caution">
    <text evidence="3">The sequence shown here is derived from an EMBL/GenBank/DDBJ whole genome shotgun (WGS) entry which is preliminary data.</text>
</comment>
<feature type="region of interest" description="Disordered" evidence="1">
    <location>
        <begin position="186"/>
        <end position="209"/>
    </location>
</feature>
<feature type="transmembrane region" description="Helical" evidence="2">
    <location>
        <begin position="48"/>
        <end position="68"/>
    </location>
</feature>
<accession>A0A8J2JUX9</accession>
<organism evidence="3 4">
    <name type="scientific">Allacma fusca</name>
    <dbReference type="NCBI Taxonomy" id="39272"/>
    <lineage>
        <taxon>Eukaryota</taxon>
        <taxon>Metazoa</taxon>
        <taxon>Ecdysozoa</taxon>
        <taxon>Arthropoda</taxon>
        <taxon>Hexapoda</taxon>
        <taxon>Collembola</taxon>
        <taxon>Symphypleona</taxon>
        <taxon>Sminthuridae</taxon>
        <taxon>Allacma</taxon>
    </lineage>
</organism>
<keyword evidence="2" id="KW-1133">Transmembrane helix</keyword>
<evidence type="ECO:0000313" key="3">
    <source>
        <dbReference type="EMBL" id="CAG7724827.1"/>
    </source>
</evidence>
<dbReference type="EMBL" id="CAJVCH010114392">
    <property type="protein sequence ID" value="CAG7724827.1"/>
    <property type="molecule type" value="Genomic_DNA"/>
</dbReference>
<evidence type="ECO:0000256" key="2">
    <source>
        <dbReference type="SAM" id="Phobius"/>
    </source>
</evidence>
<evidence type="ECO:0000256" key="1">
    <source>
        <dbReference type="SAM" id="MobiDB-lite"/>
    </source>
</evidence>
<keyword evidence="2" id="KW-0472">Membrane</keyword>
<keyword evidence="4" id="KW-1185">Reference proteome</keyword>
<protein>
    <submittedName>
        <fullName evidence="3">Uncharacterized protein</fullName>
    </submittedName>
</protein>
<name>A0A8J2JUX9_9HEXA</name>
<reference evidence="3" key="1">
    <citation type="submission" date="2021-06" db="EMBL/GenBank/DDBJ databases">
        <authorList>
            <person name="Hodson N. C."/>
            <person name="Mongue J. A."/>
            <person name="Jaron S. K."/>
        </authorList>
    </citation>
    <scope>NUCLEOTIDE SEQUENCE</scope>
</reference>
<feature type="transmembrane region" description="Helical" evidence="2">
    <location>
        <begin position="114"/>
        <end position="134"/>
    </location>
</feature>